<accession>A0A653A7Z5</accession>
<dbReference type="EMBL" id="UPXX01000027">
    <property type="protein sequence ID" value="VBB44104.1"/>
    <property type="molecule type" value="Genomic_DNA"/>
</dbReference>
<reference evidence="2" key="1">
    <citation type="submission" date="2018-07" db="EMBL/GenBank/DDBJ databases">
        <authorList>
            <consortium name="Genoscope - CEA"/>
            <person name="William W."/>
        </authorList>
    </citation>
    <scope>NUCLEOTIDE SEQUENCE</scope>
    <source>
        <strain evidence="2">IK1</strain>
    </source>
</reference>
<sequence>MRTPLRPARDAFVVRHILDSHGGVMIAAVAAILLIGVLGAGVVSMVGTSSQEEVRANHGERAFLLAESGFRFAESAYKVVLDDPVQGREAAKAALLALDDFTQAAPGGGAFTLHVSLPEDPYDTEAIVAGNQSVQKGGNLTLQAGANLVPRNGVFRHEGAYYRYREFVNDTLVDIIGVEEGQAFPLNFSENQVLTDYFYSEVVEVVSTGEYPGSGNLNVSRDLTYWWPLPGGGAAGGPGENEFSGEPDVWEDFEDPSHLDDWEGHEQTLGEPRIVDGALNIRDVHHNHAAFLIVYPTSTDMISDYELQVKIKCDLATFEDEQRKKTPKYMAGLTFRKQDTQINQGHRKSFGVSFIKGVGDGIPSFGESPGSGNKKKDENPLDPDDLYIILWTAPHSAVPSKKEELIAYKKLTVPDKVILNNELANWSTLLVRIRELEGNNRISVYYTDASRSANGDSIPVNLSRKCSPRDGLTDNNGTRYLPWPPNDTENWSANIDYFTLVVWDWVNEEKLSDGDVRVLPDGDYGQVIIETDEMTFKAPTREIGLHAFGEEDYITYVYFDDFAFRTAKPGNNGPDVYIPPIVVQ</sequence>
<proteinExistence type="predicted"/>
<organism evidence="2">
    <name type="scientific">Uncultured Desulfatiglans sp</name>
    <dbReference type="NCBI Taxonomy" id="1748965"/>
    <lineage>
        <taxon>Bacteria</taxon>
        <taxon>Pseudomonadati</taxon>
        <taxon>Thermodesulfobacteriota</taxon>
        <taxon>Desulfobacteria</taxon>
        <taxon>Desulfatiglandales</taxon>
        <taxon>Desulfatiglandaceae</taxon>
        <taxon>Desulfatiglans</taxon>
        <taxon>environmental samples</taxon>
    </lineage>
</organism>
<evidence type="ECO:0000313" key="2">
    <source>
        <dbReference type="EMBL" id="VBB44104.1"/>
    </source>
</evidence>
<gene>
    <name evidence="2" type="ORF">TRIP_B330278</name>
</gene>
<feature type="transmembrane region" description="Helical" evidence="1">
    <location>
        <begin position="21"/>
        <end position="46"/>
    </location>
</feature>
<dbReference type="AlphaFoldDB" id="A0A653A7Z5"/>
<protein>
    <submittedName>
        <fullName evidence="2">Uncharacterized protein</fullName>
    </submittedName>
</protein>
<keyword evidence="1" id="KW-0812">Transmembrane</keyword>
<evidence type="ECO:0000256" key="1">
    <source>
        <dbReference type="SAM" id="Phobius"/>
    </source>
</evidence>
<keyword evidence="1" id="KW-1133">Transmembrane helix</keyword>
<name>A0A653A7Z5_UNCDX</name>
<keyword evidence="1" id="KW-0472">Membrane</keyword>